<comment type="caution">
    <text evidence="3">The sequence shown here is derived from an EMBL/GenBank/DDBJ whole genome shotgun (WGS) entry which is preliminary data.</text>
</comment>
<dbReference type="PANTHER" id="PTHR27006">
    <property type="entry name" value="PROMASTIGOTE SURFACE ANTIGEN PROTEIN PSA"/>
    <property type="match status" value="1"/>
</dbReference>
<dbReference type="EMBL" id="PJQY01001160">
    <property type="protein sequence ID" value="PQQ05027.1"/>
    <property type="molecule type" value="Genomic_DNA"/>
</dbReference>
<dbReference type="AlphaFoldDB" id="A0A314YFN4"/>
<dbReference type="Proteomes" id="UP000250321">
    <property type="component" value="Unassembled WGS sequence"/>
</dbReference>
<dbReference type="Pfam" id="PF11883">
    <property type="entry name" value="DUF3403"/>
    <property type="match status" value="1"/>
</dbReference>
<keyword evidence="4" id="KW-1185">Reference proteome</keyword>
<dbReference type="InterPro" id="IPR011009">
    <property type="entry name" value="Kinase-like_dom_sf"/>
</dbReference>
<dbReference type="PANTHER" id="PTHR27006:SF586">
    <property type="entry name" value="CYSTEINE-RICH RECEPTOR-LIKE PROTEIN KINASE 10"/>
    <property type="match status" value="1"/>
</dbReference>
<dbReference type="InterPro" id="IPR021820">
    <property type="entry name" value="S-locus_recpt_kinase_C"/>
</dbReference>
<evidence type="ECO:0000313" key="4">
    <source>
        <dbReference type="Proteomes" id="UP000250321"/>
    </source>
</evidence>
<name>A0A314YFN4_PRUYE</name>
<evidence type="ECO:0000313" key="3">
    <source>
        <dbReference type="EMBL" id="PQQ05027.1"/>
    </source>
</evidence>
<organism evidence="3 4">
    <name type="scientific">Prunus yedoensis var. nudiflora</name>
    <dbReference type="NCBI Taxonomy" id="2094558"/>
    <lineage>
        <taxon>Eukaryota</taxon>
        <taxon>Viridiplantae</taxon>
        <taxon>Streptophyta</taxon>
        <taxon>Embryophyta</taxon>
        <taxon>Tracheophyta</taxon>
        <taxon>Spermatophyta</taxon>
        <taxon>Magnoliopsida</taxon>
        <taxon>eudicotyledons</taxon>
        <taxon>Gunneridae</taxon>
        <taxon>Pentapetalae</taxon>
        <taxon>rosids</taxon>
        <taxon>fabids</taxon>
        <taxon>Rosales</taxon>
        <taxon>Rosaceae</taxon>
        <taxon>Amygdaloideae</taxon>
        <taxon>Amygdaleae</taxon>
        <taxon>Prunus</taxon>
    </lineage>
</organism>
<proteinExistence type="predicted"/>
<dbReference type="OrthoDB" id="1163380at2759"/>
<reference evidence="3 4" key="1">
    <citation type="submission" date="2018-02" db="EMBL/GenBank/DDBJ databases">
        <title>Draft genome of wild Prunus yedoensis var. nudiflora.</title>
        <authorList>
            <person name="Baek S."/>
            <person name="Kim J.-H."/>
            <person name="Choi K."/>
            <person name="Kim G.-B."/>
            <person name="Cho A."/>
            <person name="Jang H."/>
            <person name="Shin C.-H."/>
            <person name="Yu H.-J."/>
            <person name="Mun J.-H."/>
        </authorList>
    </citation>
    <scope>NUCLEOTIDE SEQUENCE [LARGE SCALE GENOMIC DNA]</scope>
    <source>
        <strain evidence="4">cv. Jeju island</strain>
        <tissue evidence="3">Leaf</tissue>
    </source>
</reference>
<dbReference type="Gene3D" id="1.10.510.10">
    <property type="entry name" value="Transferase(Phosphotransferase) domain 1"/>
    <property type="match status" value="1"/>
</dbReference>
<feature type="region of interest" description="Disordered" evidence="1">
    <location>
        <begin position="80"/>
        <end position="110"/>
    </location>
</feature>
<dbReference type="STRING" id="2094558.A0A314YFN4"/>
<feature type="domain" description="S-locus receptor kinase C-terminal" evidence="2">
    <location>
        <begin position="70"/>
        <end position="98"/>
    </location>
</feature>
<evidence type="ECO:0000256" key="1">
    <source>
        <dbReference type="SAM" id="MobiDB-lite"/>
    </source>
</evidence>
<evidence type="ECO:0000259" key="2">
    <source>
        <dbReference type="Pfam" id="PF11883"/>
    </source>
</evidence>
<protein>
    <recommendedName>
        <fullName evidence="2">S-locus receptor kinase C-terminal domain-containing protein</fullName>
    </recommendedName>
</protein>
<dbReference type="SUPFAM" id="SSF56112">
    <property type="entry name" value="Protein kinase-like (PK-like)"/>
    <property type="match status" value="1"/>
</dbReference>
<dbReference type="GO" id="GO:0004674">
    <property type="term" value="F:protein serine/threonine kinase activity"/>
    <property type="evidence" value="ECO:0007669"/>
    <property type="project" value="InterPro"/>
</dbReference>
<feature type="compositionally biased region" description="Low complexity" evidence="1">
    <location>
        <begin position="85"/>
        <end position="95"/>
    </location>
</feature>
<accession>A0A314YFN4</accession>
<sequence length="110" mass="12261">MAQIFGDFNKLLKAWNLWKEGKSMELMDSTLSSSCSSSEVTRCIPMGLLCVQERAMDRPTVSDVVSMLSNETMALPLPKEPAFFSRSSDAESSSSRQRRHSGYDIMEGSK</sequence>
<gene>
    <name evidence="3" type="ORF">Pyn_18467</name>
</gene>